<sequence length="282" mass="30967">MNYALDALWWRLRRPAVRQLAALLTAPPLWHSGCELPVCELLGDKGFRLLLDWDDQGINGLPEAHPDERLGQYAERLLVFWLSHAPHSRLLAHNLPVCYPNGQTAGALDFVAELNGVRYHIELCCKYFGAADGAPEKMAGFNPTDTSSHKSAKLLKQLDLSRSAAAVQALAAAGIAPDSLRRVSLVRGMGFSADGSLPETAPYTANAWTGRLLTRLPEASEGCRWYALKRQEYLAPVRVQTADLLPPDAATPNGLYAETALRDDGYWHETARVMLRDGTLPA</sequence>
<evidence type="ECO:0000313" key="1">
    <source>
        <dbReference type="EMBL" id="RRD88975.1"/>
    </source>
</evidence>
<proteinExistence type="predicted"/>
<keyword evidence="2" id="KW-1185">Reference proteome</keyword>
<name>A0A3P2A1W6_9NEIS</name>
<dbReference type="STRING" id="1121352.GCA_000620925_01157"/>
<dbReference type="RefSeq" id="WP_124796209.1">
    <property type="nucleotide sequence ID" value="NZ_RQYC01000026.1"/>
</dbReference>
<organism evidence="1 2">
    <name type="scientific">Conchiformibius steedae</name>
    <dbReference type="NCBI Taxonomy" id="153493"/>
    <lineage>
        <taxon>Bacteria</taxon>
        <taxon>Pseudomonadati</taxon>
        <taxon>Pseudomonadota</taxon>
        <taxon>Betaproteobacteria</taxon>
        <taxon>Neisseriales</taxon>
        <taxon>Neisseriaceae</taxon>
        <taxon>Conchiformibius</taxon>
    </lineage>
</organism>
<dbReference type="Proteomes" id="UP000269923">
    <property type="component" value="Unassembled WGS sequence"/>
</dbReference>
<dbReference type="Pfam" id="PF08907">
    <property type="entry name" value="DUF1853"/>
    <property type="match status" value="1"/>
</dbReference>
<reference evidence="1 2" key="1">
    <citation type="submission" date="2018-11" db="EMBL/GenBank/DDBJ databases">
        <title>Genomes From Bacteria Associated with the Canine Oral Cavity: a Test Case for Automated Genome-Based Taxonomic Assignment.</title>
        <authorList>
            <person name="Coil D.A."/>
            <person name="Jospin G."/>
            <person name="Darling A.E."/>
            <person name="Wallis C."/>
            <person name="Davis I.J."/>
            <person name="Harris S."/>
            <person name="Eisen J.A."/>
            <person name="Holcombe L.J."/>
            <person name="O'Flynn C."/>
        </authorList>
    </citation>
    <scope>NUCLEOTIDE SEQUENCE [LARGE SCALE GENOMIC DNA]</scope>
    <source>
        <strain evidence="1 2">COT-280</strain>
    </source>
</reference>
<protein>
    <submittedName>
        <fullName evidence="1">DUF1853 family protein</fullName>
    </submittedName>
</protein>
<accession>A0A3P2A1W6</accession>
<dbReference type="AlphaFoldDB" id="A0A3P2A1W6"/>
<dbReference type="EMBL" id="RQYC01000026">
    <property type="protein sequence ID" value="RRD88975.1"/>
    <property type="molecule type" value="Genomic_DNA"/>
</dbReference>
<dbReference type="OrthoDB" id="378654at2"/>
<evidence type="ECO:0000313" key="2">
    <source>
        <dbReference type="Proteomes" id="UP000269923"/>
    </source>
</evidence>
<gene>
    <name evidence="1" type="ORF">EII21_10355</name>
</gene>
<dbReference type="InterPro" id="IPR015003">
    <property type="entry name" value="DUF1853"/>
</dbReference>
<comment type="caution">
    <text evidence="1">The sequence shown here is derived from an EMBL/GenBank/DDBJ whole genome shotgun (WGS) entry which is preliminary data.</text>
</comment>